<dbReference type="Gene3D" id="2.10.109.10">
    <property type="entry name" value="Umud Fragment, subunit A"/>
    <property type="match status" value="1"/>
</dbReference>
<reference evidence="2 3" key="1">
    <citation type="submission" date="2023-07" db="EMBL/GenBank/DDBJ databases">
        <title>Genomic Encyclopedia of Type Strains, Phase IV (KMG-IV): sequencing the most valuable type-strain genomes for metagenomic binning, comparative biology and taxonomic classification.</title>
        <authorList>
            <person name="Goeker M."/>
        </authorList>
    </citation>
    <scope>NUCLEOTIDE SEQUENCE [LARGE SCALE GENOMIC DNA]</scope>
    <source>
        <strain evidence="2 3">DSM 22616</strain>
    </source>
</reference>
<dbReference type="InterPro" id="IPR015927">
    <property type="entry name" value="Peptidase_S24_S26A/B/C"/>
</dbReference>
<gene>
    <name evidence="2" type="ORF">J2S72_001334</name>
</gene>
<feature type="domain" description="Peptidase S24/S26A/S26B/S26C" evidence="1">
    <location>
        <begin position="41"/>
        <end position="108"/>
    </location>
</feature>
<accession>A0ABU0AVR6</accession>
<dbReference type="EMBL" id="JAUSTN010000006">
    <property type="protein sequence ID" value="MDQ0275309.1"/>
    <property type="molecule type" value="Genomic_DNA"/>
</dbReference>
<dbReference type="RefSeq" id="WP_023056474.1">
    <property type="nucleotide sequence ID" value="NZ_JAUSTN010000006.1"/>
</dbReference>
<organism evidence="2 3">
    <name type="scientific">Peptoniphilus koenoeneniae</name>
    <dbReference type="NCBI Taxonomy" id="507751"/>
    <lineage>
        <taxon>Bacteria</taxon>
        <taxon>Bacillati</taxon>
        <taxon>Bacillota</taxon>
        <taxon>Tissierellia</taxon>
        <taxon>Tissierellales</taxon>
        <taxon>Peptoniphilaceae</taxon>
        <taxon>Peptoniphilus</taxon>
    </lineage>
</organism>
<name>A0ABU0AVR6_9FIRM</name>
<dbReference type="Proteomes" id="UP001236559">
    <property type="component" value="Unassembled WGS sequence"/>
</dbReference>
<proteinExistence type="predicted"/>
<evidence type="ECO:0000313" key="3">
    <source>
        <dbReference type="Proteomes" id="UP001236559"/>
    </source>
</evidence>
<keyword evidence="3" id="KW-1185">Reference proteome</keyword>
<dbReference type="InterPro" id="IPR036286">
    <property type="entry name" value="LexA/Signal_pep-like_sf"/>
</dbReference>
<dbReference type="Pfam" id="PF00717">
    <property type="entry name" value="Peptidase_S24"/>
    <property type="match status" value="1"/>
</dbReference>
<protein>
    <submittedName>
        <fullName evidence="2">SOS-response transcriptional repressor LexA</fullName>
    </submittedName>
</protein>
<evidence type="ECO:0000259" key="1">
    <source>
        <dbReference type="Pfam" id="PF00717"/>
    </source>
</evidence>
<comment type="caution">
    <text evidence="2">The sequence shown here is derived from an EMBL/GenBank/DDBJ whole genome shotgun (WGS) entry which is preliminary data.</text>
</comment>
<evidence type="ECO:0000313" key="2">
    <source>
        <dbReference type="EMBL" id="MDQ0275309.1"/>
    </source>
</evidence>
<dbReference type="SUPFAM" id="SSF51306">
    <property type="entry name" value="LexA/Signal peptidase"/>
    <property type="match status" value="1"/>
</dbReference>
<sequence length="115" mass="13228">MANLINMLEETAINNNFEVKDFLKDFDFCLSYLGNNLYNGLIFIKRDLDIKNNDIVAVITNNISSQIVTLRRVIKVGEVTQLIDIQNIYEPINVGSSEEEYKILGKVVHRLCEFD</sequence>